<keyword evidence="1" id="KW-0812">Transmembrane</keyword>
<evidence type="ECO:0000256" key="1">
    <source>
        <dbReference type="SAM" id="Phobius"/>
    </source>
</evidence>
<evidence type="ECO:0000313" key="3">
    <source>
        <dbReference type="Proteomes" id="UP001218188"/>
    </source>
</evidence>
<gene>
    <name evidence="2" type="ORF">C8F04DRAFT_1196052</name>
</gene>
<accession>A0AAD6S5H7</accession>
<proteinExistence type="predicted"/>
<organism evidence="2 3">
    <name type="scientific">Mycena alexandri</name>
    <dbReference type="NCBI Taxonomy" id="1745969"/>
    <lineage>
        <taxon>Eukaryota</taxon>
        <taxon>Fungi</taxon>
        <taxon>Dikarya</taxon>
        <taxon>Basidiomycota</taxon>
        <taxon>Agaricomycotina</taxon>
        <taxon>Agaricomycetes</taxon>
        <taxon>Agaricomycetidae</taxon>
        <taxon>Agaricales</taxon>
        <taxon>Marasmiineae</taxon>
        <taxon>Mycenaceae</taxon>
        <taxon>Mycena</taxon>
    </lineage>
</organism>
<dbReference type="AlphaFoldDB" id="A0AAD6S5H7"/>
<name>A0AAD6S5H7_9AGAR</name>
<reference evidence="2" key="1">
    <citation type="submission" date="2023-03" db="EMBL/GenBank/DDBJ databases">
        <title>Massive genome expansion in bonnet fungi (Mycena s.s.) driven by repeated elements and novel gene families across ecological guilds.</title>
        <authorList>
            <consortium name="Lawrence Berkeley National Laboratory"/>
            <person name="Harder C.B."/>
            <person name="Miyauchi S."/>
            <person name="Viragh M."/>
            <person name="Kuo A."/>
            <person name="Thoen E."/>
            <person name="Andreopoulos B."/>
            <person name="Lu D."/>
            <person name="Skrede I."/>
            <person name="Drula E."/>
            <person name="Henrissat B."/>
            <person name="Morin E."/>
            <person name="Kohler A."/>
            <person name="Barry K."/>
            <person name="LaButti K."/>
            <person name="Morin E."/>
            <person name="Salamov A."/>
            <person name="Lipzen A."/>
            <person name="Mereny Z."/>
            <person name="Hegedus B."/>
            <person name="Baldrian P."/>
            <person name="Stursova M."/>
            <person name="Weitz H."/>
            <person name="Taylor A."/>
            <person name="Grigoriev I.V."/>
            <person name="Nagy L.G."/>
            <person name="Martin F."/>
            <person name="Kauserud H."/>
        </authorList>
    </citation>
    <scope>NUCLEOTIDE SEQUENCE</scope>
    <source>
        <strain evidence="2">CBHHK200</strain>
    </source>
</reference>
<evidence type="ECO:0000313" key="2">
    <source>
        <dbReference type="EMBL" id="KAJ7020927.1"/>
    </source>
</evidence>
<keyword evidence="3" id="KW-1185">Reference proteome</keyword>
<keyword evidence="1" id="KW-1133">Transmembrane helix</keyword>
<keyword evidence="1" id="KW-0472">Membrane</keyword>
<sequence>MASDASRDRCVARALWLLGSCAASYMRPLRDVRLRDEPAGALLGFVCSRAASSRAHIRPATHPASSTDSVSPSPISTVLGIALLTARSPIFLVFLSYLTLSLCPAGPYVLLTATHTTRSKDKVAENGMLGTSAGGADVPGVRLLGALHLSGGRGRRCTPCRADQCTVRGNEDDMSSFLSPEDGDNVRLGRRGAPFADVSVRVECVGGTMATALSEEEETEQVVTDLESFETTTGMSTDRTNACPGFLRQDWWKYVDLAWN</sequence>
<comment type="caution">
    <text evidence="2">The sequence shown here is derived from an EMBL/GenBank/DDBJ whole genome shotgun (WGS) entry which is preliminary data.</text>
</comment>
<dbReference type="Proteomes" id="UP001218188">
    <property type="component" value="Unassembled WGS sequence"/>
</dbReference>
<protein>
    <submittedName>
        <fullName evidence="2">Uncharacterized protein</fullName>
    </submittedName>
</protein>
<feature type="transmembrane region" description="Helical" evidence="1">
    <location>
        <begin position="90"/>
        <end position="111"/>
    </location>
</feature>
<dbReference type="EMBL" id="JARJCM010000247">
    <property type="protein sequence ID" value="KAJ7020927.1"/>
    <property type="molecule type" value="Genomic_DNA"/>
</dbReference>